<name>A0ABQ7VB50_SOLTU</name>
<proteinExistence type="predicted"/>
<protein>
    <submittedName>
        <fullName evidence="2">Uncharacterized protein</fullName>
    </submittedName>
</protein>
<evidence type="ECO:0000313" key="3">
    <source>
        <dbReference type="Proteomes" id="UP000826656"/>
    </source>
</evidence>
<feature type="compositionally biased region" description="Polar residues" evidence="1">
    <location>
        <begin position="1"/>
        <end position="11"/>
    </location>
</feature>
<feature type="region of interest" description="Disordered" evidence="1">
    <location>
        <begin position="1"/>
        <end position="26"/>
    </location>
</feature>
<evidence type="ECO:0000256" key="1">
    <source>
        <dbReference type="SAM" id="MobiDB-lite"/>
    </source>
</evidence>
<comment type="caution">
    <text evidence="2">The sequence shown here is derived from an EMBL/GenBank/DDBJ whole genome shotgun (WGS) entry which is preliminary data.</text>
</comment>
<gene>
    <name evidence="2" type="ORF">KY290_017350</name>
</gene>
<dbReference type="Proteomes" id="UP000826656">
    <property type="component" value="Unassembled WGS sequence"/>
</dbReference>
<evidence type="ECO:0000313" key="2">
    <source>
        <dbReference type="EMBL" id="KAH0761277.1"/>
    </source>
</evidence>
<reference evidence="2 3" key="1">
    <citation type="journal article" date="2021" name="bioRxiv">
        <title>Chromosome-scale and haplotype-resolved genome assembly of a tetraploid potato cultivar.</title>
        <authorList>
            <person name="Sun H."/>
            <person name="Jiao W.-B."/>
            <person name="Krause K."/>
            <person name="Campoy J.A."/>
            <person name="Goel M."/>
            <person name="Folz-Donahue K."/>
            <person name="Kukat C."/>
            <person name="Huettel B."/>
            <person name="Schneeberger K."/>
        </authorList>
    </citation>
    <scope>NUCLEOTIDE SEQUENCE [LARGE SCALE GENOMIC DNA]</scope>
    <source>
        <strain evidence="2">SolTubOtavaFocal</strain>
        <tissue evidence="2">Leaves</tissue>
    </source>
</reference>
<organism evidence="2 3">
    <name type="scientific">Solanum tuberosum</name>
    <name type="common">Potato</name>
    <dbReference type="NCBI Taxonomy" id="4113"/>
    <lineage>
        <taxon>Eukaryota</taxon>
        <taxon>Viridiplantae</taxon>
        <taxon>Streptophyta</taxon>
        <taxon>Embryophyta</taxon>
        <taxon>Tracheophyta</taxon>
        <taxon>Spermatophyta</taxon>
        <taxon>Magnoliopsida</taxon>
        <taxon>eudicotyledons</taxon>
        <taxon>Gunneridae</taxon>
        <taxon>Pentapetalae</taxon>
        <taxon>asterids</taxon>
        <taxon>lamiids</taxon>
        <taxon>Solanales</taxon>
        <taxon>Solanaceae</taxon>
        <taxon>Solanoideae</taxon>
        <taxon>Solaneae</taxon>
        <taxon>Solanum</taxon>
    </lineage>
</organism>
<keyword evidence="3" id="KW-1185">Reference proteome</keyword>
<dbReference type="EMBL" id="JAIVGD010000013">
    <property type="protein sequence ID" value="KAH0761277.1"/>
    <property type="molecule type" value="Genomic_DNA"/>
</dbReference>
<sequence length="155" mass="16871">MPELPPSSSTIAAIGAGRDGGGSGGCMKNSKRNLSSWILEQKKASITRHPTSCTMEKLQLFPSGGTGRHVGNCHLEERPNIGSSQELLKMSFEFNTVINVLLVKQNKSEAWNLNLLNVTGMTVQRRDGHLSLYYLCPRLDQLLSTTKTATTGVPD</sequence>
<accession>A0ABQ7VB50</accession>